<dbReference type="PANTHER" id="PTHR24414">
    <property type="entry name" value="F-BOX/KELCH-REPEAT PROTEIN SKIP4"/>
    <property type="match status" value="1"/>
</dbReference>
<dbReference type="Gene3D" id="2.120.10.80">
    <property type="entry name" value="Kelch-type beta propeller"/>
    <property type="match status" value="1"/>
</dbReference>
<organism evidence="1 2">
    <name type="scientific">Arabis nemorensis</name>
    <dbReference type="NCBI Taxonomy" id="586526"/>
    <lineage>
        <taxon>Eukaryota</taxon>
        <taxon>Viridiplantae</taxon>
        <taxon>Streptophyta</taxon>
        <taxon>Embryophyta</taxon>
        <taxon>Tracheophyta</taxon>
        <taxon>Spermatophyta</taxon>
        <taxon>Magnoliopsida</taxon>
        <taxon>eudicotyledons</taxon>
        <taxon>Gunneridae</taxon>
        <taxon>Pentapetalae</taxon>
        <taxon>rosids</taxon>
        <taxon>malvids</taxon>
        <taxon>Brassicales</taxon>
        <taxon>Brassicaceae</taxon>
        <taxon>Arabideae</taxon>
        <taxon>Arabis</taxon>
    </lineage>
</organism>
<accession>A0A565AZA5</accession>
<sequence>MTMARASASASLLDGKIYVFGGCVEYADSSNWAEVFDLKTQTWGHWYIPKMRYDIHQSVVVEEEKTVYAVDVERRTLRLCANNSAGNIVIFWNAHREDPEALELSMEKRQGGEIWAKIEWSRPLYKLDLHSHPNQHGGLKVLYSASVLV</sequence>
<dbReference type="InterPro" id="IPR006652">
    <property type="entry name" value="Kelch_1"/>
</dbReference>
<evidence type="ECO:0000313" key="2">
    <source>
        <dbReference type="Proteomes" id="UP000489600"/>
    </source>
</evidence>
<keyword evidence="2" id="KW-1185">Reference proteome</keyword>
<dbReference type="AlphaFoldDB" id="A0A565AZA5"/>
<gene>
    <name evidence="1" type="ORF">ANE_LOCUS5176</name>
</gene>
<dbReference type="InterPro" id="IPR015915">
    <property type="entry name" value="Kelch-typ_b-propeller"/>
</dbReference>
<evidence type="ECO:0000313" key="1">
    <source>
        <dbReference type="EMBL" id="VVA94731.1"/>
    </source>
</evidence>
<dbReference type="Proteomes" id="UP000489600">
    <property type="component" value="Unassembled WGS sequence"/>
</dbReference>
<dbReference type="InterPro" id="IPR050354">
    <property type="entry name" value="F-box/kelch-repeat_ARATH"/>
</dbReference>
<dbReference type="EMBL" id="CABITT030000002">
    <property type="protein sequence ID" value="VVA94731.1"/>
    <property type="molecule type" value="Genomic_DNA"/>
</dbReference>
<reference evidence="1" key="1">
    <citation type="submission" date="2019-07" db="EMBL/GenBank/DDBJ databases">
        <authorList>
            <person name="Dittberner H."/>
        </authorList>
    </citation>
    <scope>NUCLEOTIDE SEQUENCE [LARGE SCALE GENOMIC DNA]</scope>
</reference>
<dbReference type="PANTHER" id="PTHR24414:SF145">
    <property type="entry name" value="F-BOX DOMAIN-CONTAINING PROTEIN"/>
    <property type="match status" value="1"/>
</dbReference>
<comment type="caution">
    <text evidence="1">The sequence shown here is derived from an EMBL/GenBank/DDBJ whole genome shotgun (WGS) entry which is preliminary data.</text>
</comment>
<protein>
    <submittedName>
        <fullName evidence="1">Uncharacterized protein</fullName>
    </submittedName>
</protein>
<dbReference type="SUPFAM" id="SSF117281">
    <property type="entry name" value="Kelch motif"/>
    <property type="match status" value="1"/>
</dbReference>
<dbReference type="Pfam" id="PF01344">
    <property type="entry name" value="Kelch_1"/>
    <property type="match status" value="1"/>
</dbReference>
<dbReference type="OrthoDB" id="45365at2759"/>
<name>A0A565AZA5_9BRAS</name>
<proteinExistence type="predicted"/>